<dbReference type="InterPro" id="IPR043135">
    <property type="entry name" value="Fur_C"/>
</dbReference>
<dbReference type="Proteomes" id="UP000823633">
    <property type="component" value="Unassembled WGS sequence"/>
</dbReference>
<evidence type="ECO:0000313" key="8">
    <source>
        <dbReference type="EMBL" id="MBO8442998.1"/>
    </source>
</evidence>
<dbReference type="InterPro" id="IPR036390">
    <property type="entry name" value="WH_DNA-bd_sf"/>
</dbReference>
<dbReference type="GO" id="GO:0045892">
    <property type="term" value="P:negative regulation of DNA-templated transcription"/>
    <property type="evidence" value="ECO:0007669"/>
    <property type="project" value="TreeGrafter"/>
</dbReference>
<keyword evidence="6" id="KW-0804">Transcription</keyword>
<dbReference type="EMBL" id="JADIMU010000028">
    <property type="protein sequence ID" value="MBO8442998.1"/>
    <property type="molecule type" value="Genomic_DNA"/>
</dbReference>
<feature type="binding site" evidence="7">
    <location>
        <position position="93"/>
    </location>
    <ligand>
        <name>Zn(2+)</name>
        <dbReference type="ChEBI" id="CHEBI:29105"/>
    </ligand>
</feature>
<reference evidence="8" key="1">
    <citation type="submission" date="2020-10" db="EMBL/GenBank/DDBJ databases">
        <authorList>
            <person name="Gilroy R."/>
        </authorList>
    </citation>
    <scope>NUCLEOTIDE SEQUENCE</scope>
    <source>
        <strain evidence="8">11167</strain>
    </source>
</reference>
<keyword evidence="3 7" id="KW-0862">Zinc</keyword>
<protein>
    <submittedName>
        <fullName evidence="8">Transcriptional repressor</fullName>
    </submittedName>
</protein>
<dbReference type="GO" id="GO:0000976">
    <property type="term" value="F:transcription cis-regulatory region binding"/>
    <property type="evidence" value="ECO:0007669"/>
    <property type="project" value="TreeGrafter"/>
</dbReference>
<evidence type="ECO:0000256" key="1">
    <source>
        <dbReference type="ARBA" id="ARBA00007957"/>
    </source>
</evidence>
<comment type="caution">
    <text evidence="8">The sequence shown here is derived from an EMBL/GenBank/DDBJ whole genome shotgun (WGS) entry which is preliminary data.</text>
</comment>
<evidence type="ECO:0000256" key="5">
    <source>
        <dbReference type="ARBA" id="ARBA00023125"/>
    </source>
</evidence>
<dbReference type="Pfam" id="PF01475">
    <property type="entry name" value="FUR"/>
    <property type="match status" value="1"/>
</dbReference>
<feature type="binding site" evidence="7">
    <location>
        <position position="130"/>
    </location>
    <ligand>
        <name>Zn(2+)</name>
        <dbReference type="ChEBI" id="CHEBI:29105"/>
    </ligand>
</feature>
<dbReference type="CDD" id="cd07153">
    <property type="entry name" value="Fur_like"/>
    <property type="match status" value="1"/>
</dbReference>
<dbReference type="InterPro" id="IPR002481">
    <property type="entry name" value="FUR"/>
</dbReference>
<keyword evidence="2" id="KW-0678">Repressor</keyword>
<dbReference type="Gene3D" id="3.30.1490.190">
    <property type="match status" value="1"/>
</dbReference>
<dbReference type="GO" id="GO:1900376">
    <property type="term" value="P:regulation of secondary metabolite biosynthetic process"/>
    <property type="evidence" value="ECO:0007669"/>
    <property type="project" value="TreeGrafter"/>
</dbReference>
<dbReference type="InterPro" id="IPR036388">
    <property type="entry name" value="WH-like_DNA-bd_sf"/>
</dbReference>
<feature type="binding site" evidence="7">
    <location>
        <position position="127"/>
    </location>
    <ligand>
        <name>Zn(2+)</name>
        <dbReference type="ChEBI" id="CHEBI:29105"/>
    </ligand>
</feature>
<dbReference type="PANTHER" id="PTHR33202">
    <property type="entry name" value="ZINC UPTAKE REGULATION PROTEIN"/>
    <property type="match status" value="1"/>
</dbReference>
<name>A0A9D9HAR1_9SPIR</name>
<evidence type="ECO:0000256" key="7">
    <source>
        <dbReference type="PIRSR" id="PIRSR602481-1"/>
    </source>
</evidence>
<proteinExistence type="inferred from homology"/>
<accession>A0A9D9HAR1</accession>
<reference evidence="8" key="2">
    <citation type="journal article" date="2021" name="PeerJ">
        <title>Extensive microbial diversity within the chicken gut microbiome revealed by metagenomics and culture.</title>
        <authorList>
            <person name="Gilroy R."/>
            <person name="Ravi A."/>
            <person name="Getino M."/>
            <person name="Pursley I."/>
            <person name="Horton D.L."/>
            <person name="Alikhan N.F."/>
            <person name="Baker D."/>
            <person name="Gharbi K."/>
            <person name="Hall N."/>
            <person name="Watson M."/>
            <person name="Adriaenssens E.M."/>
            <person name="Foster-Nyarko E."/>
            <person name="Jarju S."/>
            <person name="Secka A."/>
            <person name="Antonio M."/>
            <person name="Oren A."/>
            <person name="Chaudhuri R.R."/>
            <person name="La Ragione R."/>
            <person name="Hildebrand F."/>
            <person name="Pallen M.J."/>
        </authorList>
    </citation>
    <scope>NUCLEOTIDE SEQUENCE</scope>
    <source>
        <strain evidence="8">11167</strain>
    </source>
</reference>
<evidence type="ECO:0000256" key="4">
    <source>
        <dbReference type="ARBA" id="ARBA00023015"/>
    </source>
</evidence>
<comment type="cofactor">
    <cofactor evidence="7">
        <name>Zn(2+)</name>
        <dbReference type="ChEBI" id="CHEBI:29105"/>
    </cofactor>
    <text evidence="7">Binds 1 zinc ion per subunit.</text>
</comment>
<dbReference type="GO" id="GO:0003700">
    <property type="term" value="F:DNA-binding transcription factor activity"/>
    <property type="evidence" value="ECO:0007669"/>
    <property type="project" value="InterPro"/>
</dbReference>
<dbReference type="PANTHER" id="PTHR33202:SF7">
    <property type="entry name" value="FERRIC UPTAKE REGULATION PROTEIN"/>
    <property type="match status" value="1"/>
</dbReference>
<keyword evidence="4" id="KW-0805">Transcription regulation</keyword>
<gene>
    <name evidence="8" type="ORF">IAC42_04490</name>
</gene>
<feature type="binding site" evidence="7">
    <location>
        <position position="90"/>
    </location>
    <ligand>
        <name>Zn(2+)</name>
        <dbReference type="ChEBI" id="CHEBI:29105"/>
    </ligand>
</feature>
<comment type="similarity">
    <text evidence="1">Belongs to the Fur family.</text>
</comment>
<evidence type="ECO:0000313" key="9">
    <source>
        <dbReference type="Proteomes" id="UP000823633"/>
    </source>
</evidence>
<dbReference type="AlphaFoldDB" id="A0A9D9HAR1"/>
<dbReference type="GO" id="GO:0008270">
    <property type="term" value="F:zinc ion binding"/>
    <property type="evidence" value="ECO:0007669"/>
    <property type="project" value="TreeGrafter"/>
</dbReference>
<evidence type="ECO:0000256" key="3">
    <source>
        <dbReference type="ARBA" id="ARBA00022833"/>
    </source>
</evidence>
<evidence type="ECO:0000256" key="2">
    <source>
        <dbReference type="ARBA" id="ARBA00022491"/>
    </source>
</evidence>
<keyword evidence="7" id="KW-0479">Metal-binding</keyword>
<dbReference type="Gene3D" id="1.10.10.10">
    <property type="entry name" value="Winged helix-like DNA-binding domain superfamily/Winged helix DNA-binding domain"/>
    <property type="match status" value="1"/>
</dbReference>
<organism evidence="8 9">
    <name type="scientific">Candidatus Aphodenecus pullistercoris</name>
    <dbReference type="NCBI Taxonomy" id="2840669"/>
    <lineage>
        <taxon>Bacteria</taxon>
        <taxon>Pseudomonadati</taxon>
        <taxon>Spirochaetota</taxon>
        <taxon>Spirochaetia</taxon>
        <taxon>Spirochaetales</taxon>
        <taxon>Candidatus Aphodenecus</taxon>
    </lineage>
</organism>
<evidence type="ECO:0000256" key="6">
    <source>
        <dbReference type="ARBA" id="ARBA00023163"/>
    </source>
</evidence>
<sequence>MITDKERLANTRNTMQRNLVLETVRSLASHPTAEEVYENVILRDRRISKATVYRNLALLASMGQIRKVPMPGTEPDRYDFNLSPHFHAKCRNCGRMVDAYSLGKDSDFSFSSPFKVEDVELVLTGLCGECARKLDQPAEER</sequence>
<keyword evidence="5" id="KW-0238">DNA-binding</keyword>
<dbReference type="SUPFAM" id="SSF46785">
    <property type="entry name" value="Winged helix' DNA-binding domain"/>
    <property type="match status" value="1"/>
</dbReference>